<evidence type="ECO:0000259" key="2">
    <source>
        <dbReference type="Pfam" id="PF00144"/>
    </source>
</evidence>
<dbReference type="Pfam" id="PF00144">
    <property type="entry name" value="Beta-lactamase"/>
    <property type="match status" value="1"/>
</dbReference>
<sequence>MVIRTVRSGLVGVVVAAVIGGSVLASPAVAATEARPGATAGTAGHEKTQAALEDAVRGGAGALIRSVDQHRVWKSSVGVGDLKTGAPRGADDTFRAGSITKTFVATVLLQLEAEGKLSLDDSVERWLPGVVHGDGFDGSKITVRQLLNHTSGLKDAWDDQEFLSKVTGKGFLEHRYDTWTREQFVAAALRQTPANNSGQGKHDYSNVNYTLAGMVIEKVTGKPWAAEIKYRILNPLSLRSTVLPGTDPRMPAPHSRAYRKLLAPADQEIFDVTEFNPSMFTSAGDMISTAEDLNRFYRALLGGRLLPQQQLKEMKTTVPADGSGYGLGLSSVALSCGVTVWGHIGRVPGSATIAGATPDGSRSTTVNFNSDWYSNPLRVVEAEFCG</sequence>
<keyword evidence="3" id="KW-0378">Hydrolase</keyword>
<protein>
    <submittedName>
        <fullName evidence="3">Serine hydrolase domain-containing protein</fullName>
        <ecNumber evidence="3">3.1.1.103</ecNumber>
    </submittedName>
</protein>
<evidence type="ECO:0000256" key="1">
    <source>
        <dbReference type="SAM" id="SignalP"/>
    </source>
</evidence>
<dbReference type="RefSeq" id="WP_366089963.1">
    <property type="nucleotide sequence ID" value="NZ_JBFASG010000036.1"/>
</dbReference>
<organism evidence="3 4">
    <name type="scientific">Streptomyces roseoverticillatus</name>
    <dbReference type="NCBI Taxonomy" id="66429"/>
    <lineage>
        <taxon>Bacteria</taxon>
        <taxon>Bacillati</taxon>
        <taxon>Actinomycetota</taxon>
        <taxon>Actinomycetes</taxon>
        <taxon>Kitasatosporales</taxon>
        <taxon>Streptomycetaceae</taxon>
        <taxon>Streptomyces</taxon>
    </lineage>
</organism>
<dbReference type="GO" id="GO:0016787">
    <property type="term" value="F:hydrolase activity"/>
    <property type="evidence" value="ECO:0007669"/>
    <property type="project" value="UniProtKB-KW"/>
</dbReference>
<keyword evidence="1" id="KW-0732">Signal</keyword>
<accession>A0ABV3J1P4</accession>
<proteinExistence type="predicted"/>
<dbReference type="InterPro" id="IPR001466">
    <property type="entry name" value="Beta-lactam-related"/>
</dbReference>
<dbReference type="EMBL" id="JBFASG010000036">
    <property type="protein sequence ID" value="MEV4926581.1"/>
    <property type="molecule type" value="Genomic_DNA"/>
</dbReference>
<comment type="caution">
    <text evidence="3">The sequence shown here is derived from an EMBL/GenBank/DDBJ whole genome shotgun (WGS) entry which is preliminary data.</text>
</comment>
<evidence type="ECO:0000313" key="4">
    <source>
        <dbReference type="Proteomes" id="UP001552479"/>
    </source>
</evidence>
<dbReference type="EC" id="3.1.1.103" evidence="3"/>
<dbReference type="Proteomes" id="UP001552479">
    <property type="component" value="Unassembled WGS sequence"/>
</dbReference>
<dbReference type="SUPFAM" id="SSF56601">
    <property type="entry name" value="beta-lactamase/transpeptidase-like"/>
    <property type="match status" value="1"/>
</dbReference>
<dbReference type="PANTHER" id="PTHR46825">
    <property type="entry name" value="D-ALANYL-D-ALANINE-CARBOXYPEPTIDASE/ENDOPEPTIDASE AMPH"/>
    <property type="match status" value="1"/>
</dbReference>
<evidence type="ECO:0000313" key="3">
    <source>
        <dbReference type="EMBL" id="MEV4926581.1"/>
    </source>
</evidence>
<dbReference type="Gene3D" id="3.40.710.10">
    <property type="entry name" value="DD-peptidase/beta-lactamase superfamily"/>
    <property type="match status" value="1"/>
</dbReference>
<keyword evidence="4" id="KW-1185">Reference proteome</keyword>
<dbReference type="InterPro" id="IPR050491">
    <property type="entry name" value="AmpC-like"/>
</dbReference>
<feature type="signal peptide" evidence="1">
    <location>
        <begin position="1"/>
        <end position="30"/>
    </location>
</feature>
<feature type="chain" id="PRO_5045493661" evidence="1">
    <location>
        <begin position="31"/>
        <end position="386"/>
    </location>
</feature>
<dbReference type="InterPro" id="IPR012338">
    <property type="entry name" value="Beta-lactam/transpept-like"/>
</dbReference>
<gene>
    <name evidence="3" type="ORF">AB0L03_27800</name>
</gene>
<dbReference type="PANTHER" id="PTHR46825:SF7">
    <property type="entry name" value="D-ALANYL-D-ALANINE CARBOXYPEPTIDASE"/>
    <property type="match status" value="1"/>
</dbReference>
<feature type="domain" description="Beta-lactamase-related" evidence="2">
    <location>
        <begin position="62"/>
        <end position="370"/>
    </location>
</feature>
<name>A0ABV3J1P4_9ACTN</name>
<reference evidence="3 4" key="1">
    <citation type="submission" date="2024-06" db="EMBL/GenBank/DDBJ databases">
        <title>The Natural Products Discovery Center: Release of the First 8490 Sequenced Strains for Exploring Actinobacteria Biosynthetic Diversity.</title>
        <authorList>
            <person name="Kalkreuter E."/>
            <person name="Kautsar S.A."/>
            <person name="Yang D."/>
            <person name="Bader C.D."/>
            <person name="Teijaro C.N."/>
            <person name="Fluegel L."/>
            <person name="Davis C.M."/>
            <person name="Simpson J.R."/>
            <person name="Lauterbach L."/>
            <person name="Steele A.D."/>
            <person name="Gui C."/>
            <person name="Meng S."/>
            <person name="Li G."/>
            <person name="Viehrig K."/>
            <person name="Ye F."/>
            <person name="Su P."/>
            <person name="Kiefer A.F."/>
            <person name="Nichols A."/>
            <person name="Cepeda A.J."/>
            <person name="Yan W."/>
            <person name="Fan B."/>
            <person name="Jiang Y."/>
            <person name="Adhikari A."/>
            <person name="Zheng C.-J."/>
            <person name="Schuster L."/>
            <person name="Cowan T.M."/>
            <person name="Smanski M.J."/>
            <person name="Chevrette M.G."/>
            <person name="De Carvalho L.P.S."/>
            <person name="Shen B."/>
        </authorList>
    </citation>
    <scope>NUCLEOTIDE SEQUENCE [LARGE SCALE GENOMIC DNA]</scope>
    <source>
        <strain evidence="3 4">NPDC053791</strain>
    </source>
</reference>